<dbReference type="PANTHER" id="PTHR22923">
    <property type="entry name" value="CEREBELLIN-RELATED"/>
    <property type="match status" value="1"/>
</dbReference>
<keyword evidence="8" id="KW-1185">Reference proteome</keyword>
<feature type="domain" description="C1q" evidence="6">
    <location>
        <begin position="126"/>
        <end position="264"/>
    </location>
</feature>
<dbReference type="PROSITE" id="PS50871">
    <property type="entry name" value="C1Q"/>
    <property type="match status" value="1"/>
</dbReference>
<keyword evidence="3 5" id="KW-0732">Signal</keyword>
<evidence type="ECO:0000256" key="4">
    <source>
        <dbReference type="SAM" id="Coils"/>
    </source>
</evidence>
<dbReference type="Gene3D" id="2.60.120.40">
    <property type="match status" value="1"/>
</dbReference>
<dbReference type="SMART" id="SM00110">
    <property type="entry name" value="C1Q"/>
    <property type="match status" value="1"/>
</dbReference>
<feature type="coiled-coil region" evidence="4">
    <location>
        <begin position="31"/>
        <end position="72"/>
    </location>
</feature>
<name>A0A8S3SHJ5_MYTED</name>
<dbReference type="InterPro" id="IPR008983">
    <property type="entry name" value="Tumour_necrosis_fac-like_dom"/>
</dbReference>
<feature type="signal peptide" evidence="5">
    <location>
        <begin position="1"/>
        <end position="20"/>
    </location>
</feature>
<evidence type="ECO:0000313" key="8">
    <source>
        <dbReference type="Proteomes" id="UP000683360"/>
    </source>
</evidence>
<evidence type="ECO:0000256" key="3">
    <source>
        <dbReference type="ARBA" id="ARBA00022729"/>
    </source>
</evidence>
<dbReference type="OrthoDB" id="6103111at2759"/>
<keyword evidence="4" id="KW-0175">Coiled coil</keyword>
<dbReference type="InterPro" id="IPR001073">
    <property type="entry name" value="C1q_dom"/>
</dbReference>
<proteinExistence type="predicted"/>
<dbReference type="InterPro" id="IPR050822">
    <property type="entry name" value="Cerebellin_Synaptic_Org"/>
</dbReference>
<sequence length="264" mass="29466">MAVCVIRLLFAASFVLVVFGNSFETKLFSKIEQIEKILELQGNEITELKSTVKSQKGEINRLNDVIKELQTLYTDVQLVNTGDDTVTNKSQEVLRKPKVYKVNHKTDIPIEDKARVSRLLSANIPVQSSSVAFYAQLTIPEKNIGQHHSIVFDRIITNVGNGYNKHTGVFTATQNGIYAITFTLFPERSSYFGVDIFKNSEIVSQIFTDHRGPSFCGTTPVSVITLNAGDTVFVRTSSNYVVHGNVFADEYIRSSFAGWKIADI</sequence>
<dbReference type="GO" id="GO:0005576">
    <property type="term" value="C:extracellular region"/>
    <property type="evidence" value="ECO:0007669"/>
    <property type="project" value="UniProtKB-SubCell"/>
</dbReference>
<dbReference type="PRINTS" id="PR00007">
    <property type="entry name" value="COMPLEMNTC1Q"/>
</dbReference>
<evidence type="ECO:0000256" key="5">
    <source>
        <dbReference type="SAM" id="SignalP"/>
    </source>
</evidence>
<dbReference type="EMBL" id="CAJPWZ010001554">
    <property type="protein sequence ID" value="CAG2217632.1"/>
    <property type="molecule type" value="Genomic_DNA"/>
</dbReference>
<reference evidence="7" key="1">
    <citation type="submission" date="2021-03" db="EMBL/GenBank/DDBJ databases">
        <authorList>
            <person name="Bekaert M."/>
        </authorList>
    </citation>
    <scope>NUCLEOTIDE SEQUENCE</scope>
</reference>
<dbReference type="Proteomes" id="UP000683360">
    <property type="component" value="Unassembled WGS sequence"/>
</dbReference>
<feature type="chain" id="PRO_5035920822" evidence="5">
    <location>
        <begin position="21"/>
        <end position="264"/>
    </location>
</feature>
<organism evidence="7 8">
    <name type="scientific">Mytilus edulis</name>
    <name type="common">Blue mussel</name>
    <dbReference type="NCBI Taxonomy" id="6550"/>
    <lineage>
        <taxon>Eukaryota</taxon>
        <taxon>Metazoa</taxon>
        <taxon>Spiralia</taxon>
        <taxon>Lophotrochozoa</taxon>
        <taxon>Mollusca</taxon>
        <taxon>Bivalvia</taxon>
        <taxon>Autobranchia</taxon>
        <taxon>Pteriomorphia</taxon>
        <taxon>Mytilida</taxon>
        <taxon>Mytiloidea</taxon>
        <taxon>Mytilidae</taxon>
        <taxon>Mytilinae</taxon>
        <taxon>Mytilus</taxon>
    </lineage>
</organism>
<evidence type="ECO:0000313" key="7">
    <source>
        <dbReference type="EMBL" id="CAG2217632.1"/>
    </source>
</evidence>
<dbReference type="SUPFAM" id="SSF49842">
    <property type="entry name" value="TNF-like"/>
    <property type="match status" value="1"/>
</dbReference>
<evidence type="ECO:0000259" key="6">
    <source>
        <dbReference type="PROSITE" id="PS50871"/>
    </source>
</evidence>
<evidence type="ECO:0000256" key="1">
    <source>
        <dbReference type="ARBA" id="ARBA00004613"/>
    </source>
</evidence>
<comment type="caution">
    <text evidence="7">The sequence shown here is derived from an EMBL/GenBank/DDBJ whole genome shotgun (WGS) entry which is preliminary data.</text>
</comment>
<dbReference type="PANTHER" id="PTHR22923:SF116">
    <property type="entry name" value="C1Q DOMAIN-CONTAINING PROTEIN"/>
    <property type="match status" value="1"/>
</dbReference>
<comment type="subcellular location">
    <subcellularLocation>
        <location evidence="1">Secreted</location>
    </subcellularLocation>
</comment>
<accession>A0A8S3SHJ5</accession>
<protein>
    <submittedName>
        <fullName evidence="7">C1QL</fullName>
    </submittedName>
</protein>
<dbReference type="AlphaFoldDB" id="A0A8S3SHJ5"/>
<evidence type="ECO:0000256" key="2">
    <source>
        <dbReference type="ARBA" id="ARBA00022525"/>
    </source>
</evidence>
<dbReference type="Pfam" id="PF00386">
    <property type="entry name" value="C1q"/>
    <property type="match status" value="1"/>
</dbReference>
<keyword evidence="2" id="KW-0964">Secreted</keyword>
<gene>
    <name evidence="7" type="ORF">MEDL_31324</name>
</gene>